<dbReference type="PANTHER" id="PTHR35007:SF3">
    <property type="entry name" value="POSSIBLE CONSERVED ALANINE RICH MEMBRANE PROTEIN"/>
    <property type="match status" value="1"/>
</dbReference>
<dbReference type="Pfam" id="PF00482">
    <property type="entry name" value="T2SSF"/>
    <property type="match status" value="1"/>
</dbReference>
<protein>
    <recommendedName>
        <fullName evidence="8">Type II secretion system protein GspF domain-containing protein</fullName>
    </recommendedName>
</protein>
<accession>A0A6J4J3K8</accession>
<dbReference type="GO" id="GO:0005886">
    <property type="term" value="C:plasma membrane"/>
    <property type="evidence" value="ECO:0007669"/>
    <property type="project" value="UniProtKB-SubCell"/>
</dbReference>
<evidence type="ECO:0000256" key="2">
    <source>
        <dbReference type="ARBA" id="ARBA00022475"/>
    </source>
</evidence>
<feature type="domain" description="Type II secretion system protein GspF" evidence="8">
    <location>
        <begin position="132"/>
        <end position="258"/>
    </location>
</feature>
<organism evidence="9">
    <name type="scientific">uncultured Acidimicrobiales bacterium</name>
    <dbReference type="NCBI Taxonomy" id="310071"/>
    <lineage>
        <taxon>Bacteria</taxon>
        <taxon>Bacillati</taxon>
        <taxon>Actinomycetota</taxon>
        <taxon>Acidimicrobiia</taxon>
        <taxon>Acidimicrobiales</taxon>
        <taxon>environmental samples</taxon>
    </lineage>
</organism>
<evidence type="ECO:0000256" key="5">
    <source>
        <dbReference type="ARBA" id="ARBA00023136"/>
    </source>
</evidence>
<dbReference type="PANTHER" id="PTHR35007">
    <property type="entry name" value="INTEGRAL MEMBRANE PROTEIN-RELATED"/>
    <property type="match status" value="1"/>
</dbReference>
<feature type="transmembrane region" description="Helical" evidence="6">
    <location>
        <begin position="76"/>
        <end position="101"/>
    </location>
</feature>
<keyword evidence="3 6" id="KW-0812">Transmembrane</keyword>
<evidence type="ECO:0000313" key="9">
    <source>
        <dbReference type="EMBL" id="CAA9266058.1"/>
    </source>
</evidence>
<comment type="subcellular location">
    <subcellularLocation>
        <location evidence="1">Cell membrane</location>
        <topology evidence="1">Multi-pass membrane protein</topology>
    </subcellularLocation>
</comment>
<dbReference type="InterPro" id="IPR018076">
    <property type="entry name" value="T2SS_GspF_dom"/>
</dbReference>
<evidence type="ECO:0000259" key="8">
    <source>
        <dbReference type="Pfam" id="PF00482"/>
    </source>
</evidence>
<feature type="signal peptide" evidence="7">
    <location>
        <begin position="1"/>
        <end position="19"/>
    </location>
</feature>
<name>A0A6J4J3K8_9ACTN</name>
<dbReference type="AlphaFoldDB" id="A0A6J4J3K8"/>
<evidence type="ECO:0000256" key="3">
    <source>
        <dbReference type="ARBA" id="ARBA00022692"/>
    </source>
</evidence>
<keyword evidence="2" id="KW-1003">Cell membrane</keyword>
<feature type="chain" id="PRO_5038335402" description="Type II secretion system protein GspF domain-containing protein" evidence="7">
    <location>
        <begin position="20"/>
        <end position="273"/>
    </location>
</feature>
<feature type="transmembrane region" description="Helical" evidence="6">
    <location>
        <begin position="239"/>
        <end position="265"/>
    </location>
</feature>
<evidence type="ECO:0000256" key="1">
    <source>
        <dbReference type="ARBA" id="ARBA00004651"/>
    </source>
</evidence>
<sequence length="273" mass="27149">MTATLMALAWAAAVAVAAAAPLARRAEADRAGEASRHRMMAASACRSLLNALGAGADRSAARALGRAVPVTADPGALGAGLVLGAATALVLPGAWPLGLLFGSMPSLLSRAGRGRARAAAGRAILDELPEVIDLLGLGVAAGLTAPLAVAAVGRRGSGPLAAALGAAAVTAARHGRRLPDVLDDVASTLGTAGDAARPLLAALADAARHGTALGPGLDRLATEARTARRHRAEERARRVPILLLFPLVTCTLPALGLLTIAPLAVGALQDLRA</sequence>
<evidence type="ECO:0000256" key="7">
    <source>
        <dbReference type="SAM" id="SignalP"/>
    </source>
</evidence>
<keyword evidence="4 6" id="KW-1133">Transmembrane helix</keyword>
<dbReference type="EMBL" id="CADCSZ010000184">
    <property type="protein sequence ID" value="CAA9266058.1"/>
    <property type="molecule type" value="Genomic_DNA"/>
</dbReference>
<evidence type="ECO:0000256" key="6">
    <source>
        <dbReference type="SAM" id="Phobius"/>
    </source>
</evidence>
<gene>
    <name evidence="9" type="ORF">AVDCRST_MAG76-3035</name>
</gene>
<reference evidence="9" key="1">
    <citation type="submission" date="2020-02" db="EMBL/GenBank/DDBJ databases">
        <authorList>
            <person name="Meier V. D."/>
        </authorList>
    </citation>
    <scope>NUCLEOTIDE SEQUENCE</scope>
    <source>
        <strain evidence="9">AVDCRST_MAG76</strain>
    </source>
</reference>
<proteinExistence type="predicted"/>
<keyword evidence="5 6" id="KW-0472">Membrane</keyword>
<evidence type="ECO:0000256" key="4">
    <source>
        <dbReference type="ARBA" id="ARBA00022989"/>
    </source>
</evidence>
<keyword evidence="7" id="KW-0732">Signal</keyword>